<dbReference type="SUPFAM" id="SSF52833">
    <property type="entry name" value="Thioredoxin-like"/>
    <property type="match status" value="1"/>
</dbReference>
<dbReference type="EMBL" id="JOKH01000010">
    <property type="protein sequence ID" value="KEQ12251.1"/>
    <property type="molecule type" value="Genomic_DNA"/>
</dbReference>
<dbReference type="Pfam" id="PF02798">
    <property type="entry name" value="GST_N"/>
    <property type="match status" value="1"/>
</dbReference>
<organism evidence="4 5">
    <name type="scientific">Endozoicomonas numazuensis</name>
    <dbReference type="NCBI Taxonomy" id="1137799"/>
    <lineage>
        <taxon>Bacteria</taxon>
        <taxon>Pseudomonadati</taxon>
        <taxon>Pseudomonadota</taxon>
        <taxon>Gammaproteobacteria</taxon>
        <taxon>Oceanospirillales</taxon>
        <taxon>Endozoicomonadaceae</taxon>
        <taxon>Endozoicomonas</taxon>
    </lineage>
</organism>
<accession>A0A081N1C8</accession>
<dbReference type="STRING" id="1137799.GZ78_27895"/>
<dbReference type="InterPro" id="IPR036282">
    <property type="entry name" value="Glutathione-S-Trfase_C_sf"/>
</dbReference>
<dbReference type="SFLD" id="SFLDG00358">
    <property type="entry name" value="Main_(cytGST)"/>
    <property type="match status" value="1"/>
</dbReference>
<evidence type="ECO:0008006" key="6">
    <source>
        <dbReference type="Google" id="ProtNLM"/>
    </source>
</evidence>
<protein>
    <recommendedName>
        <fullName evidence="6">Glutathione S-transferase</fullName>
    </recommendedName>
</protein>
<dbReference type="RefSeq" id="WP_034842799.1">
    <property type="nucleotide sequence ID" value="NZ_JOKH01000010.1"/>
</dbReference>
<dbReference type="AlphaFoldDB" id="A0A081N1C8"/>
<evidence type="ECO:0000259" key="2">
    <source>
        <dbReference type="PROSITE" id="PS50404"/>
    </source>
</evidence>
<dbReference type="PROSITE" id="PS50404">
    <property type="entry name" value="GST_NTER"/>
    <property type="match status" value="1"/>
</dbReference>
<dbReference type="eggNOG" id="COG0625">
    <property type="taxonomic scope" value="Bacteria"/>
</dbReference>
<dbReference type="SFLD" id="SFLDS00019">
    <property type="entry name" value="Glutathione_Transferase_(cytos"/>
    <property type="match status" value="1"/>
</dbReference>
<proteinExistence type="inferred from homology"/>
<keyword evidence="5" id="KW-1185">Reference proteome</keyword>
<sequence>MIKLYGFSQSRSFRALWALEEAGIEYEYSNVKIGSPEEGGTQNPSYLKINPQGKAPTMVDGDLVLTESAAMLSYIGSLAPEKALLPGHTPAERARYDDFCFFVLSDLEQPLWSKGKHSFVLPEERRVEAIFETAKFEFKRSLKALDHYMEGKEFVLGDQFTCADILLAQTLNWANRFEFDVPEFYLEYRDRLYKRPACQKAIAATKSK</sequence>
<dbReference type="InterPro" id="IPR004046">
    <property type="entry name" value="GST_C"/>
</dbReference>
<dbReference type="SFLD" id="SFLDG01150">
    <property type="entry name" value="Main.1:_Beta-like"/>
    <property type="match status" value="1"/>
</dbReference>
<feature type="domain" description="GST N-terminal" evidence="2">
    <location>
        <begin position="1"/>
        <end position="83"/>
    </location>
</feature>
<gene>
    <name evidence="4" type="ORF">GZ78_27895</name>
</gene>
<comment type="caution">
    <text evidence="4">The sequence shown here is derived from an EMBL/GenBank/DDBJ whole genome shotgun (WGS) entry which is preliminary data.</text>
</comment>
<dbReference type="InterPro" id="IPR040079">
    <property type="entry name" value="Glutathione_S-Trfase"/>
</dbReference>
<dbReference type="CDD" id="cd03207">
    <property type="entry name" value="GST_C_8"/>
    <property type="match status" value="1"/>
</dbReference>
<feature type="domain" description="GST C-terminal" evidence="3">
    <location>
        <begin position="89"/>
        <end position="208"/>
    </location>
</feature>
<dbReference type="InterPro" id="IPR036249">
    <property type="entry name" value="Thioredoxin-like_sf"/>
</dbReference>
<comment type="similarity">
    <text evidence="1">Belongs to the GST superfamily.</text>
</comment>
<name>A0A081N1C8_9GAMM</name>
<dbReference type="SUPFAM" id="SSF47616">
    <property type="entry name" value="GST C-terminal domain-like"/>
    <property type="match status" value="1"/>
</dbReference>
<dbReference type="Gene3D" id="3.40.30.10">
    <property type="entry name" value="Glutaredoxin"/>
    <property type="match status" value="1"/>
</dbReference>
<dbReference type="InterPro" id="IPR010987">
    <property type="entry name" value="Glutathione-S-Trfase_C-like"/>
</dbReference>
<evidence type="ECO:0000259" key="3">
    <source>
        <dbReference type="PROSITE" id="PS50405"/>
    </source>
</evidence>
<dbReference type="PANTHER" id="PTHR44051:SF8">
    <property type="entry name" value="GLUTATHIONE S-TRANSFERASE GSTA"/>
    <property type="match status" value="1"/>
</dbReference>
<dbReference type="CDD" id="cd03046">
    <property type="entry name" value="GST_N_GTT1_like"/>
    <property type="match status" value="1"/>
</dbReference>
<dbReference type="OrthoDB" id="5740960at2"/>
<reference evidence="4 5" key="1">
    <citation type="submission" date="2014-06" db="EMBL/GenBank/DDBJ databases">
        <title>Whole Genome Sequences of Three Symbiotic Endozoicomonas Bacteria.</title>
        <authorList>
            <person name="Neave M.J."/>
            <person name="Apprill A."/>
            <person name="Voolstra C.R."/>
        </authorList>
    </citation>
    <scope>NUCLEOTIDE SEQUENCE [LARGE SCALE GENOMIC DNA]</scope>
    <source>
        <strain evidence="4 5">DSM 25634</strain>
    </source>
</reference>
<evidence type="ECO:0000256" key="1">
    <source>
        <dbReference type="RuleBase" id="RU003494"/>
    </source>
</evidence>
<evidence type="ECO:0000313" key="4">
    <source>
        <dbReference type="EMBL" id="KEQ12251.1"/>
    </source>
</evidence>
<dbReference type="PROSITE" id="PS50405">
    <property type="entry name" value="GST_CTER"/>
    <property type="match status" value="1"/>
</dbReference>
<dbReference type="InterPro" id="IPR004045">
    <property type="entry name" value="Glutathione_S-Trfase_N"/>
</dbReference>
<dbReference type="PANTHER" id="PTHR44051">
    <property type="entry name" value="GLUTATHIONE S-TRANSFERASE-RELATED"/>
    <property type="match status" value="1"/>
</dbReference>
<dbReference type="Pfam" id="PF00043">
    <property type="entry name" value="GST_C"/>
    <property type="match status" value="1"/>
</dbReference>
<dbReference type="Gene3D" id="1.20.1050.10">
    <property type="match status" value="1"/>
</dbReference>
<dbReference type="Proteomes" id="UP000028073">
    <property type="component" value="Unassembled WGS sequence"/>
</dbReference>
<evidence type="ECO:0000313" key="5">
    <source>
        <dbReference type="Proteomes" id="UP000028073"/>
    </source>
</evidence>